<evidence type="ECO:0000313" key="3">
    <source>
        <dbReference type="Proteomes" id="UP000008553"/>
    </source>
</evidence>
<dbReference type="Proteomes" id="UP000008553">
    <property type="component" value="Unassembled WGS sequence"/>
</dbReference>
<keyword evidence="1" id="KW-1133">Transmembrane helix</keyword>
<keyword evidence="1" id="KW-0812">Transmembrane</keyword>
<evidence type="ECO:0000256" key="1">
    <source>
        <dbReference type="SAM" id="Phobius"/>
    </source>
</evidence>
<protein>
    <submittedName>
        <fullName evidence="2">Uncharacterized protein</fullName>
    </submittedName>
</protein>
<keyword evidence="3" id="KW-1185">Reference proteome</keyword>
<gene>
    <name evidence="2" type="ORF">PY02998</name>
</gene>
<reference evidence="2 3" key="1">
    <citation type="journal article" date="2002" name="Nature">
        <title>Genome sequence and comparative analysis of the model rodent malaria parasite Plasmodium yoelii yoelii.</title>
        <authorList>
            <person name="Carlton J.M."/>
            <person name="Angiuoli S.V."/>
            <person name="Suh B.B."/>
            <person name="Kooij T.W."/>
            <person name="Pertea M."/>
            <person name="Silva J.C."/>
            <person name="Ermolaeva M.D."/>
            <person name="Allen J.E."/>
            <person name="Selengut J.D."/>
            <person name="Koo H.L."/>
            <person name="Peterson J.D."/>
            <person name="Pop M."/>
            <person name="Kosack D.S."/>
            <person name="Shumway M.F."/>
            <person name="Bidwell S.L."/>
            <person name="Shallom S.J."/>
            <person name="van Aken S.E."/>
            <person name="Riedmuller S.B."/>
            <person name="Feldblyum T.V."/>
            <person name="Cho J.K."/>
            <person name="Quackenbush J."/>
            <person name="Sedegah M."/>
            <person name="Shoaibi A."/>
            <person name="Cummings L.M."/>
            <person name="Florens L."/>
            <person name="Yates J.R."/>
            <person name="Raine J.D."/>
            <person name="Sinden R.E."/>
            <person name="Harris M.A."/>
            <person name="Cunningham D.A."/>
            <person name="Preiser P.R."/>
            <person name="Bergman L.W."/>
            <person name="Vaidya A.B."/>
            <person name="van Lin L.H."/>
            <person name="Janse C.J."/>
            <person name="Waters A.P."/>
            <person name="Smith H.O."/>
            <person name="White O.R."/>
            <person name="Salzberg S.L."/>
            <person name="Venter J.C."/>
            <person name="Fraser C.M."/>
            <person name="Hoffman S.L."/>
            <person name="Gardner M.J."/>
            <person name="Carucci D.J."/>
        </authorList>
    </citation>
    <scope>NUCLEOTIDE SEQUENCE [LARGE SCALE GENOMIC DNA]</scope>
    <source>
        <strain evidence="2 3">17XNL</strain>
    </source>
</reference>
<organism evidence="2 3">
    <name type="scientific">Plasmodium yoelii yoelii</name>
    <dbReference type="NCBI Taxonomy" id="73239"/>
    <lineage>
        <taxon>Eukaryota</taxon>
        <taxon>Sar</taxon>
        <taxon>Alveolata</taxon>
        <taxon>Apicomplexa</taxon>
        <taxon>Aconoidasida</taxon>
        <taxon>Haemosporida</taxon>
        <taxon>Plasmodiidae</taxon>
        <taxon>Plasmodium</taxon>
        <taxon>Plasmodium (Vinckeia)</taxon>
    </lineage>
</organism>
<dbReference type="EMBL" id="AABL01000845">
    <property type="protein sequence ID" value="EAA22521.1"/>
    <property type="molecule type" value="Genomic_DNA"/>
</dbReference>
<keyword evidence="1" id="KW-0472">Membrane</keyword>
<accession>Q7RKA3</accession>
<proteinExistence type="predicted"/>
<sequence length="51" mass="6246">MSILYILIQILAIYEVLLWNIIIPYYISLNNIDKTYLYHIYFDSNRIFITD</sequence>
<feature type="transmembrane region" description="Helical" evidence="1">
    <location>
        <begin position="6"/>
        <end position="27"/>
    </location>
</feature>
<dbReference type="InParanoid" id="Q7RKA3"/>
<dbReference type="AlphaFoldDB" id="Q7RKA3"/>
<name>Q7RKA3_PLAYO</name>
<comment type="caution">
    <text evidence="2">The sequence shown here is derived from an EMBL/GenBank/DDBJ whole genome shotgun (WGS) entry which is preliminary data.</text>
</comment>
<dbReference type="PaxDb" id="73239-Q7RKA3"/>
<feature type="non-terminal residue" evidence="2">
    <location>
        <position position="51"/>
    </location>
</feature>
<evidence type="ECO:0000313" key="2">
    <source>
        <dbReference type="EMBL" id="EAA22521.1"/>
    </source>
</evidence>